<accession>A0A183BIP8</accession>
<organism evidence="4 5">
    <name type="scientific">Globodera pallida</name>
    <name type="common">Potato cyst nematode worm</name>
    <name type="synonym">Heterodera pallida</name>
    <dbReference type="NCBI Taxonomy" id="36090"/>
    <lineage>
        <taxon>Eukaryota</taxon>
        <taxon>Metazoa</taxon>
        <taxon>Ecdysozoa</taxon>
        <taxon>Nematoda</taxon>
        <taxon>Chromadorea</taxon>
        <taxon>Rhabditida</taxon>
        <taxon>Tylenchina</taxon>
        <taxon>Tylenchomorpha</taxon>
        <taxon>Tylenchoidea</taxon>
        <taxon>Heteroderidae</taxon>
        <taxon>Heteroderinae</taxon>
        <taxon>Globodera</taxon>
    </lineage>
</organism>
<dbReference type="InterPro" id="IPR003877">
    <property type="entry name" value="SPRY_dom"/>
</dbReference>
<dbReference type="InterPro" id="IPR001870">
    <property type="entry name" value="B30.2/SPRY"/>
</dbReference>
<feature type="region of interest" description="Disordered" evidence="2">
    <location>
        <begin position="71"/>
        <end position="101"/>
    </location>
</feature>
<dbReference type="WBParaSite" id="GPLIN_000047700">
    <property type="protein sequence ID" value="GPLIN_000047700"/>
    <property type="gene ID" value="GPLIN_000047700"/>
</dbReference>
<evidence type="ECO:0000313" key="4">
    <source>
        <dbReference type="Proteomes" id="UP000050741"/>
    </source>
</evidence>
<dbReference type="CDD" id="cd12885">
    <property type="entry name" value="SPRY_RanBP_like"/>
    <property type="match status" value="1"/>
</dbReference>
<dbReference type="InterPro" id="IPR013320">
    <property type="entry name" value="ConA-like_dom_sf"/>
</dbReference>
<dbReference type="PROSITE" id="PS50188">
    <property type="entry name" value="B302_SPRY"/>
    <property type="match status" value="1"/>
</dbReference>
<name>A0A183BIP8_GLOPA</name>
<proteinExistence type="predicted"/>
<dbReference type="Pfam" id="PF00622">
    <property type="entry name" value="SPRY"/>
    <property type="match status" value="1"/>
</dbReference>
<dbReference type="Proteomes" id="UP000050741">
    <property type="component" value="Unassembled WGS sequence"/>
</dbReference>
<protein>
    <submittedName>
        <fullName evidence="5">B30.2/SPRY domain-containing protein</fullName>
    </submittedName>
</protein>
<dbReference type="SUPFAM" id="SSF49899">
    <property type="entry name" value="Concanavalin A-like lectins/glucanases"/>
    <property type="match status" value="1"/>
</dbReference>
<evidence type="ECO:0000313" key="5">
    <source>
        <dbReference type="WBParaSite" id="GPLIN_000047700"/>
    </source>
</evidence>
<evidence type="ECO:0000256" key="1">
    <source>
        <dbReference type="SAM" id="Coils"/>
    </source>
</evidence>
<dbReference type="InterPro" id="IPR043136">
    <property type="entry name" value="B30.2/SPRY_sf"/>
</dbReference>
<dbReference type="InterPro" id="IPR044736">
    <property type="entry name" value="Gid1/RanBPM/SPLA_SPRY"/>
</dbReference>
<keyword evidence="1" id="KW-0175">Coiled coil</keyword>
<keyword evidence="4" id="KW-1185">Reference proteome</keyword>
<feature type="domain" description="B30.2/SPRY" evidence="3">
    <location>
        <begin position="329"/>
        <end position="538"/>
    </location>
</feature>
<dbReference type="AlphaFoldDB" id="A0A183BIP8"/>
<reference evidence="4" key="1">
    <citation type="submission" date="2014-05" db="EMBL/GenBank/DDBJ databases">
        <title>The genome and life-stage specific transcriptomes of Globodera pallida elucidate key aspects of plant parasitism by a cyst nematode.</title>
        <authorList>
            <person name="Cotton J.A."/>
            <person name="Lilley C.J."/>
            <person name="Jones L.M."/>
            <person name="Kikuchi T."/>
            <person name="Reid A.J."/>
            <person name="Thorpe P."/>
            <person name="Tsai I.J."/>
            <person name="Beasley H."/>
            <person name="Blok V."/>
            <person name="Cock P.J.A."/>
            <person name="Van den Akker S.E."/>
            <person name="Holroyd N."/>
            <person name="Hunt M."/>
            <person name="Mantelin S."/>
            <person name="Naghra H."/>
            <person name="Pain A."/>
            <person name="Palomares-Rius J.E."/>
            <person name="Zarowiecki M."/>
            <person name="Berriman M."/>
            <person name="Jones J.T."/>
            <person name="Urwin P.E."/>
        </authorList>
    </citation>
    <scope>NUCLEOTIDE SEQUENCE [LARGE SCALE GENOMIC DNA]</scope>
    <source>
        <strain evidence="4">Lindley</strain>
    </source>
</reference>
<evidence type="ECO:0000256" key="2">
    <source>
        <dbReference type="SAM" id="MobiDB-lite"/>
    </source>
</evidence>
<sequence length="541" mass="61060">MSIPTESIDGGITADHDQEHLWAPLTNLGPSEELRLLRARIAKLEGQQTTPASSCPSFQLVAQNENEMGDAANNLCGQNDEIEPNNDKEAMADQQEKEEQTKADQTEKALQANGVIKLKEYQELVHSLQTKVIGVEEHHQHLQELVAALSERVGIFEAAKCVESIRVEQVELELTETNKKLEEEKQLKAELLAKIDELERKQKADQQKEHRANIDEQFNGREEQLNNILEQLIEGHNKMFAKQAETDEMVKKQMDELGNSTKKEFEAGMNQLKGEMIAKMEQYQKQLQQNIDALTKAEEGKVDHFARLQTTIGDLENKQKKFAEIGQQLNALQETVVKMEEYQKEQQLCTVDLQKTDAALRGLQNRWNLTASHRGLTLSQRVEITGTDEWGPCSVFAALPIPKKDSGIFYYEVTIFGAACDVCVGLAPQQMPKDEWFGHYEGTYAYCYGGQIRGHTVEGCRHDNNGRPYIEGKPSLSTGDVVGCGVNLATRQIIYLHTERTTFGTTGLFVDFGADLFPRVTLSHYQTKIEANFGPHFKYKF</sequence>
<reference evidence="5" key="2">
    <citation type="submission" date="2016-06" db="UniProtKB">
        <authorList>
            <consortium name="WormBaseParasite"/>
        </authorList>
    </citation>
    <scope>IDENTIFICATION</scope>
</reference>
<dbReference type="SMART" id="SM00449">
    <property type="entry name" value="SPRY"/>
    <property type="match status" value="1"/>
</dbReference>
<feature type="coiled-coil region" evidence="1">
    <location>
        <begin position="277"/>
        <end position="335"/>
    </location>
</feature>
<feature type="compositionally biased region" description="Basic and acidic residues" evidence="2">
    <location>
        <begin position="85"/>
        <end position="101"/>
    </location>
</feature>
<feature type="coiled-coil region" evidence="1">
    <location>
        <begin position="167"/>
        <end position="208"/>
    </location>
</feature>
<dbReference type="Gene3D" id="2.60.120.920">
    <property type="match status" value="1"/>
</dbReference>
<evidence type="ECO:0000259" key="3">
    <source>
        <dbReference type="PROSITE" id="PS50188"/>
    </source>
</evidence>